<feature type="signal peptide" evidence="9">
    <location>
        <begin position="1"/>
        <end position="28"/>
    </location>
</feature>
<dbReference type="Proteomes" id="UP000320762">
    <property type="component" value="Unassembled WGS sequence"/>
</dbReference>
<accession>A0A550CV06</accession>
<keyword evidence="12" id="KW-1185">Reference proteome</keyword>
<comment type="similarity">
    <text evidence="3">Belongs to the wax synthase family.</text>
</comment>
<dbReference type="InterPro" id="IPR032805">
    <property type="entry name" value="Wax_synthase_dom"/>
</dbReference>
<comment type="subcellular location">
    <subcellularLocation>
        <location evidence="1">Membrane</location>
        <topology evidence="1">Multi-pass membrane protein</topology>
    </subcellularLocation>
</comment>
<reference evidence="11 12" key="1">
    <citation type="journal article" date="2019" name="New Phytol.">
        <title>Comparative genomics reveals unique wood-decay strategies and fruiting body development in the Schizophyllaceae.</title>
        <authorList>
            <person name="Almasi E."/>
            <person name="Sahu N."/>
            <person name="Krizsan K."/>
            <person name="Balint B."/>
            <person name="Kovacs G.M."/>
            <person name="Kiss B."/>
            <person name="Cseklye J."/>
            <person name="Drula E."/>
            <person name="Henrissat B."/>
            <person name="Nagy I."/>
            <person name="Chovatia M."/>
            <person name="Adam C."/>
            <person name="LaButti K."/>
            <person name="Lipzen A."/>
            <person name="Riley R."/>
            <person name="Grigoriev I.V."/>
            <person name="Nagy L.G."/>
        </authorList>
    </citation>
    <scope>NUCLEOTIDE SEQUENCE [LARGE SCALE GENOMIC DNA]</scope>
    <source>
        <strain evidence="11 12">NL-1724</strain>
    </source>
</reference>
<comment type="caution">
    <text evidence="11">The sequence shown here is derived from an EMBL/GenBank/DDBJ whole genome shotgun (WGS) entry which is preliminary data.</text>
</comment>
<evidence type="ECO:0000256" key="6">
    <source>
        <dbReference type="ARBA" id="ARBA00022989"/>
    </source>
</evidence>
<name>A0A550CV06_9AGAR</name>
<organism evidence="11 12">
    <name type="scientific">Schizophyllum amplum</name>
    <dbReference type="NCBI Taxonomy" id="97359"/>
    <lineage>
        <taxon>Eukaryota</taxon>
        <taxon>Fungi</taxon>
        <taxon>Dikarya</taxon>
        <taxon>Basidiomycota</taxon>
        <taxon>Agaricomycotina</taxon>
        <taxon>Agaricomycetes</taxon>
        <taxon>Agaricomycetidae</taxon>
        <taxon>Agaricales</taxon>
        <taxon>Schizophyllaceae</taxon>
        <taxon>Schizophyllum</taxon>
    </lineage>
</organism>
<dbReference type="InterPro" id="IPR044851">
    <property type="entry name" value="Wax_synthase"/>
</dbReference>
<dbReference type="STRING" id="97359.A0A550CV06"/>
<evidence type="ECO:0000256" key="7">
    <source>
        <dbReference type="ARBA" id="ARBA00023136"/>
    </source>
</evidence>
<dbReference type="GO" id="GO:0016020">
    <property type="term" value="C:membrane"/>
    <property type="evidence" value="ECO:0007669"/>
    <property type="project" value="UniProtKB-SubCell"/>
</dbReference>
<sequence>MSDGRVENPAAFVLPCLVILAPLPFVIATRPSAVIRAAVLATQTAAAWWVTGTYTINLGDPIQDYAIACFLYPLPLMHCLHLYFFTDPLTDGTRHVHDIRPAQDMPFWRRVWWATCLATAFRGIGWSNQIAHCPPMPKSKTRGEFIAGALRDLALFVLLADIVDIYNTHNPIMSYRAAEAQSIRSQGVLFQSLSTGLWAINIWANVQVLYCLTSILFVGLGWSEPRFWPRMCGDWRDAYTVGRTWSRVWHQMVRRFVASSGKVAARVLGCPSGSTSSRNAQLLVGFFASGFIHNWGDRMIGQTFGRSTPFFLAQAFAIMFEDAVIAEGRRAGVKESMLPRMLGYVWTGAWFVASVPLLLDVVADAGRPRGPSLPGSPLLMLSSVFGLEHSFSMPWPEARNSTSVYY</sequence>
<keyword evidence="5 8" id="KW-0812">Transmembrane</keyword>
<evidence type="ECO:0000256" key="3">
    <source>
        <dbReference type="ARBA" id="ARBA00007282"/>
    </source>
</evidence>
<feature type="transmembrane region" description="Helical" evidence="8">
    <location>
        <begin position="202"/>
        <end position="222"/>
    </location>
</feature>
<comment type="pathway">
    <text evidence="2">Secondary metabolite biosynthesis.</text>
</comment>
<evidence type="ECO:0000313" key="11">
    <source>
        <dbReference type="EMBL" id="TRM68609.1"/>
    </source>
</evidence>
<keyword evidence="7 8" id="KW-0472">Membrane</keyword>
<keyword evidence="9" id="KW-0732">Signal</keyword>
<evidence type="ECO:0000259" key="10">
    <source>
        <dbReference type="Pfam" id="PF13813"/>
    </source>
</evidence>
<evidence type="ECO:0000256" key="1">
    <source>
        <dbReference type="ARBA" id="ARBA00004141"/>
    </source>
</evidence>
<dbReference type="GO" id="GO:0008374">
    <property type="term" value="F:O-acyltransferase activity"/>
    <property type="evidence" value="ECO:0007669"/>
    <property type="project" value="InterPro"/>
</dbReference>
<evidence type="ECO:0000256" key="5">
    <source>
        <dbReference type="ARBA" id="ARBA00022692"/>
    </source>
</evidence>
<dbReference type="EMBL" id="VDMD01000002">
    <property type="protein sequence ID" value="TRM68609.1"/>
    <property type="molecule type" value="Genomic_DNA"/>
</dbReference>
<dbReference type="PANTHER" id="PTHR31595:SF57">
    <property type="entry name" value="OS04G0481900 PROTEIN"/>
    <property type="match status" value="1"/>
</dbReference>
<feature type="transmembrane region" description="Helical" evidence="8">
    <location>
        <begin position="65"/>
        <end position="85"/>
    </location>
</feature>
<evidence type="ECO:0000256" key="2">
    <source>
        <dbReference type="ARBA" id="ARBA00005179"/>
    </source>
</evidence>
<feature type="chain" id="PRO_5021703678" evidence="9">
    <location>
        <begin position="29"/>
        <end position="406"/>
    </location>
</feature>
<evidence type="ECO:0000256" key="8">
    <source>
        <dbReference type="SAM" id="Phobius"/>
    </source>
</evidence>
<keyword evidence="6 8" id="KW-1133">Transmembrane helix</keyword>
<evidence type="ECO:0000313" key="12">
    <source>
        <dbReference type="Proteomes" id="UP000320762"/>
    </source>
</evidence>
<dbReference type="PANTHER" id="PTHR31595">
    <property type="entry name" value="LONG-CHAIN-ALCOHOL O-FATTY-ACYLTRANSFERASE 3-RELATED"/>
    <property type="match status" value="1"/>
</dbReference>
<gene>
    <name evidence="11" type="ORF">BD626DRAFT_545645</name>
</gene>
<evidence type="ECO:0000256" key="9">
    <source>
        <dbReference type="SAM" id="SignalP"/>
    </source>
</evidence>
<keyword evidence="4 11" id="KW-0808">Transferase</keyword>
<feature type="domain" description="Wax synthase" evidence="10">
    <location>
        <begin position="228"/>
        <end position="311"/>
    </location>
</feature>
<dbReference type="OrthoDB" id="1077582at2759"/>
<dbReference type="Pfam" id="PF13813">
    <property type="entry name" value="MBOAT_2"/>
    <property type="match status" value="1"/>
</dbReference>
<protein>
    <submittedName>
        <fullName evidence="11">Membrane bound O-acyl transferase family-domain-containing protein</fullName>
    </submittedName>
</protein>
<dbReference type="GO" id="GO:0006629">
    <property type="term" value="P:lipid metabolic process"/>
    <property type="evidence" value="ECO:0007669"/>
    <property type="project" value="InterPro"/>
</dbReference>
<evidence type="ECO:0000256" key="4">
    <source>
        <dbReference type="ARBA" id="ARBA00022679"/>
    </source>
</evidence>
<dbReference type="AlphaFoldDB" id="A0A550CV06"/>
<proteinExistence type="inferred from homology"/>